<dbReference type="PROSITE" id="PS50041">
    <property type="entry name" value="C_TYPE_LECTIN_2"/>
    <property type="match status" value="1"/>
</dbReference>
<evidence type="ECO:0000313" key="4">
    <source>
        <dbReference type="EnsemblMetazoa" id="BGLB022563-PA"/>
    </source>
</evidence>
<dbReference type="Gene3D" id="3.10.100.10">
    <property type="entry name" value="Mannose-Binding Protein A, subunit A"/>
    <property type="match status" value="1"/>
</dbReference>
<feature type="coiled-coil region" evidence="1">
    <location>
        <begin position="147"/>
        <end position="181"/>
    </location>
</feature>
<dbReference type="EnsemblMetazoa" id="BGLB022563-RA">
    <property type="protein sequence ID" value="BGLB022563-PA"/>
    <property type="gene ID" value="BGLB022563"/>
</dbReference>
<evidence type="ECO:0000256" key="1">
    <source>
        <dbReference type="SAM" id="Coils"/>
    </source>
</evidence>
<sequence length="332" mass="37114">MLPFLLLLVLPTQGAAVLTNVTPQTVNVGLTRNLQVECLFSTQRHPTITLLMSLSLYHSQDKTDSGLRYLASVNSSDEEVHANKSEDSKAIYTGRLNGDESFLRVVWEFPRSNHSGLYKCEVSGLNVTRKAVSLSSTAAVADAQPDNQHLLEEMHKIIKVVENLQARMNSTEKRVDALDNLRKLKSNEQNDIMNALFVVSPVFQERKYLLIRNQLHITAYLAEVLCGIFGGYLAEIDSEQEFLFIRDKLLALGLFSITFFGATDEKHEGLWINRHSQTAAQFIKWGPGEPNGGVHENCATFVFHTNDYYVDDFSCGGVHAGIGFVCEVESKE</sequence>
<dbReference type="CDD" id="cd00037">
    <property type="entry name" value="CLECT"/>
    <property type="match status" value="1"/>
</dbReference>
<feature type="signal peptide" evidence="2">
    <location>
        <begin position="1"/>
        <end position="16"/>
    </location>
</feature>
<feature type="domain" description="C-type lectin" evidence="3">
    <location>
        <begin position="203"/>
        <end position="315"/>
    </location>
</feature>
<protein>
    <recommendedName>
        <fullName evidence="3">C-type lectin domain-containing protein</fullName>
    </recommendedName>
</protein>
<dbReference type="RefSeq" id="XP_013076174.2">
    <property type="nucleotide sequence ID" value="XM_013220720.2"/>
</dbReference>
<evidence type="ECO:0000256" key="2">
    <source>
        <dbReference type="SAM" id="SignalP"/>
    </source>
</evidence>
<dbReference type="AlphaFoldDB" id="A0A2C9KR75"/>
<keyword evidence="1" id="KW-0175">Coiled coil</keyword>
<evidence type="ECO:0000313" key="5">
    <source>
        <dbReference type="Proteomes" id="UP000076420"/>
    </source>
</evidence>
<proteinExistence type="predicted"/>
<dbReference type="VEuPathDB" id="VectorBase:BGLB022563"/>
<accession>A0A2C9KR75</accession>
<dbReference type="KEGG" id="bgt:106062451"/>
<dbReference type="InterPro" id="IPR016187">
    <property type="entry name" value="CTDL_fold"/>
</dbReference>
<dbReference type="VEuPathDB" id="VectorBase:BGLAX_029164"/>
<gene>
    <name evidence="4" type="primary">106062451</name>
</gene>
<dbReference type="SUPFAM" id="SSF56436">
    <property type="entry name" value="C-type lectin-like"/>
    <property type="match status" value="1"/>
</dbReference>
<dbReference type="InterPro" id="IPR016186">
    <property type="entry name" value="C-type_lectin-like/link_sf"/>
</dbReference>
<dbReference type="OrthoDB" id="418245at2759"/>
<dbReference type="InterPro" id="IPR001304">
    <property type="entry name" value="C-type_lectin-like"/>
</dbReference>
<reference evidence="4" key="1">
    <citation type="submission" date="2020-05" db="UniProtKB">
        <authorList>
            <consortium name="EnsemblMetazoa"/>
        </authorList>
    </citation>
    <scope>IDENTIFICATION</scope>
    <source>
        <strain evidence="4">BB02</strain>
    </source>
</reference>
<feature type="chain" id="PRO_5012699972" description="C-type lectin domain-containing protein" evidence="2">
    <location>
        <begin position="17"/>
        <end position="332"/>
    </location>
</feature>
<organism evidence="4 5">
    <name type="scientific">Biomphalaria glabrata</name>
    <name type="common">Bloodfluke planorb</name>
    <name type="synonym">Freshwater snail</name>
    <dbReference type="NCBI Taxonomy" id="6526"/>
    <lineage>
        <taxon>Eukaryota</taxon>
        <taxon>Metazoa</taxon>
        <taxon>Spiralia</taxon>
        <taxon>Lophotrochozoa</taxon>
        <taxon>Mollusca</taxon>
        <taxon>Gastropoda</taxon>
        <taxon>Heterobranchia</taxon>
        <taxon>Euthyneura</taxon>
        <taxon>Panpulmonata</taxon>
        <taxon>Hygrophila</taxon>
        <taxon>Lymnaeoidea</taxon>
        <taxon>Planorbidae</taxon>
        <taxon>Biomphalaria</taxon>
    </lineage>
</organism>
<keyword evidence="2" id="KW-0732">Signal</keyword>
<name>A0A2C9KR75_BIOGL</name>
<dbReference type="Proteomes" id="UP000076420">
    <property type="component" value="Unassembled WGS sequence"/>
</dbReference>
<evidence type="ECO:0000259" key="3">
    <source>
        <dbReference type="PROSITE" id="PS50041"/>
    </source>
</evidence>
<dbReference type="SMART" id="SM00034">
    <property type="entry name" value="CLECT"/>
    <property type="match status" value="1"/>
</dbReference>